<dbReference type="EMBL" id="CP036264">
    <property type="protein sequence ID" value="QEG00321.1"/>
    <property type="molecule type" value="Genomic_DNA"/>
</dbReference>
<dbReference type="InterPro" id="IPR023393">
    <property type="entry name" value="START-like_dom_sf"/>
</dbReference>
<dbReference type="Gene3D" id="3.30.530.20">
    <property type="match status" value="1"/>
</dbReference>
<accession>A0A5B9MK13</accession>
<protein>
    <submittedName>
        <fullName evidence="1">Polyketide cyclase / dehydrase and lipid transport</fullName>
    </submittedName>
</protein>
<dbReference type="Pfam" id="PF10604">
    <property type="entry name" value="Polyketide_cyc2"/>
    <property type="match status" value="1"/>
</dbReference>
<gene>
    <name evidence="1" type="ORF">Mal15_43910</name>
</gene>
<reference evidence="1 2" key="1">
    <citation type="submission" date="2019-02" db="EMBL/GenBank/DDBJ databases">
        <title>Planctomycetal bacteria perform biofilm scaping via a novel small molecule.</title>
        <authorList>
            <person name="Jeske O."/>
            <person name="Boedeker C."/>
            <person name="Wiegand S."/>
            <person name="Breitling P."/>
            <person name="Kallscheuer N."/>
            <person name="Jogler M."/>
            <person name="Rohde M."/>
            <person name="Petersen J."/>
            <person name="Medema M.H."/>
            <person name="Surup F."/>
            <person name="Jogler C."/>
        </authorList>
    </citation>
    <scope>NUCLEOTIDE SEQUENCE [LARGE SCALE GENOMIC DNA]</scope>
    <source>
        <strain evidence="1 2">Mal15</strain>
    </source>
</reference>
<dbReference type="RefSeq" id="WP_147869581.1">
    <property type="nucleotide sequence ID" value="NZ_CP036264.1"/>
</dbReference>
<dbReference type="PANTHER" id="PTHR39332:SF7">
    <property type="entry name" value="SRPBCC FAMILY PROTEIN"/>
    <property type="match status" value="1"/>
</dbReference>
<dbReference type="PANTHER" id="PTHR39332">
    <property type="entry name" value="BLL4707 PROTEIN"/>
    <property type="match status" value="1"/>
</dbReference>
<dbReference type="InterPro" id="IPR019587">
    <property type="entry name" value="Polyketide_cyclase/dehydratase"/>
</dbReference>
<dbReference type="AlphaFoldDB" id="A0A5B9MK13"/>
<dbReference type="Proteomes" id="UP000321353">
    <property type="component" value="Chromosome"/>
</dbReference>
<proteinExistence type="predicted"/>
<organism evidence="1 2">
    <name type="scientific">Stieleria maiorica</name>
    <dbReference type="NCBI Taxonomy" id="2795974"/>
    <lineage>
        <taxon>Bacteria</taxon>
        <taxon>Pseudomonadati</taxon>
        <taxon>Planctomycetota</taxon>
        <taxon>Planctomycetia</taxon>
        <taxon>Pirellulales</taxon>
        <taxon>Pirellulaceae</taxon>
        <taxon>Stieleria</taxon>
    </lineage>
</organism>
<evidence type="ECO:0000313" key="2">
    <source>
        <dbReference type="Proteomes" id="UP000321353"/>
    </source>
</evidence>
<evidence type="ECO:0000313" key="1">
    <source>
        <dbReference type="EMBL" id="QEG00321.1"/>
    </source>
</evidence>
<name>A0A5B9MK13_9BACT</name>
<sequence>MSCYNSVIVPATIDDVWKEVRNFHQMEWGRPFITSVKPVGGLPGDCVGAKRVLNGAFEETLLDLDDTNYSLLYSIDDGPEPVSQSSVSNYRGRIQLLPVTSDNTTFAQWMSEYTADDPKLVADFCNPIYAALLEALRDHFAGEAT</sequence>
<keyword evidence="2" id="KW-1185">Reference proteome</keyword>
<dbReference type="KEGG" id="smam:Mal15_43910"/>
<dbReference type="CDD" id="cd07821">
    <property type="entry name" value="PYR_PYL_RCAR_like"/>
    <property type="match status" value="1"/>
</dbReference>
<dbReference type="SUPFAM" id="SSF55961">
    <property type="entry name" value="Bet v1-like"/>
    <property type="match status" value="1"/>
</dbReference>